<evidence type="ECO:0000256" key="3">
    <source>
        <dbReference type="ARBA" id="ARBA00022692"/>
    </source>
</evidence>
<evidence type="ECO:0000256" key="1">
    <source>
        <dbReference type="ARBA" id="ARBA00004651"/>
    </source>
</evidence>
<name>E1YMV9_9BACT</name>
<evidence type="ECO:0000256" key="7">
    <source>
        <dbReference type="SAM" id="Phobius"/>
    </source>
</evidence>
<dbReference type="EMBL" id="FR695880">
    <property type="protein sequence ID" value="CBX31903.1"/>
    <property type="molecule type" value="Genomic_DNA"/>
</dbReference>
<feature type="transmembrane region" description="Helical" evidence="7">
    <location>
        <begin position="153"/>
        <end position="176"/>
    </location>
</feature>
<dbReference type="GO" id="GO:0017038">
    <property type="term" value="P:protein import"/>
    <property type="evidence" value="ECO:0007669"/>
    <property type="project" value="TreeGrafter"/>
</dbReference>
<dbReference type="InterPro" id="IPR002898">
    <property type="entry name" value="MotA_ExbB_proton_chnl"/>
</dbReference>
<dbReference type="PANTHER" id="PTHR30625:SF3">
    <property type="entry name" value="TOL-PAL SYSTEM PROTEIN TOLQ"/>
    <property type="match status" value="1"/>
</dbReference>
<feature type="domain" description="MotA/TolQ/ExbB proton channel" evidence="8">
    <location>
        <begin position="89"/>
        <end position="189"/>
    </location>
</feature>
<protein>
    <recommendedName>
        <fullName evidence="8">MotA/TolQ/ExbB proton channel domain-containing protein</fullName>
    </recommendedName>
</protein>
<keyword evidence="6" id="KW-0653">Protein transport</keyword>
<dbReference type="PANTHER" id="PTHR30625">
    <property type="entry name" value="PROTEIN TOLQ"/>
    <property type="match status" value="1"/>
</dbReference>
<comment type="subcellular location">
    <subcellularLocation>
        <location evidence="1">Cell membrane</location>
        <topology evidence="1">Multi-pass membrane protein</topology>
    </subcellularLocation>
    <subcellularLocation>
        <location evidence="6">Membrane</location>
        <topology evidence="6">Multi-pass membrane protein</topology>
    </subcellularLocation>
</comment>
<comment type="similarity">
    <text evidence="6">Belongs to the exbB/tolQ family.</text>
</comment>
<dbReference type="AlphaFoldDB" id="E1YMV9"/>
<sequence length="212" mass="23440">MTNIGSLLQTFIYMISASLLYPVLLLLSVLIVCIIVYAGAFFAEWLERIRLVKCPAQDFPDLLIRGKFSSSVSHKVKLFIGNLNSIISDGDDTEVAIENMLRQNAHMMWKSLDRLAIMVRVGPSLGLLGTLIPMSTGLAALGQGDMTRLSADMVIAFTTTVTGLAVGTVAFFFATIRRRWIEEDIRNMELAAEILTIKKEESAHAIFQKIAN</sequence>
<evidence type="ECO:0000259" key="8">
    <source>
        <dbReference type="Pfam" id="PF01618"/>
    </source>
</evidence>
<dbReference type="Pfam" id="PF01618">
    <property type="entry name" value="MotA_ExbB"/>
    <property type="match status" value="1"/>
</dbReference>
<feature type="transmembrane region" description="Helical" evidence="7">
    <location>
        <begin position="20"/>
        <end position="43"/>
    </location>
</feature>
<accession>E1YMV9</accession>
<evidence type="ECO:0000256" key="6">
    <source>
        <dbReference type="RuleBase" id="RU004057"/>
    </source>
</evidence>
<keyword evidence="4 7" id="KW-1133">Transmembrane helix</keyword>
<keyword evidence="5 7" id="KW-0472">Membrane</keyword>
<feature type="transmembrane region" description="Helical" evidence="7">
    <location>
        <begin position="117"/>
        <end position="141"/>
    </location>
</feature>
<keyword evidence="6" id="KW-0813">Transport</keyword>
<organism evidence="9">
    <name type="scientific">uncultured Desulfobacterium sp</name>
    <dbReference type="NCBI Taxonomy" id="201089"/>
    <lineage>
        <taxon>Bacteria</taxon>
        <taxon>Pseudomonadati</taxon>
        <taxon>Thermodesulfobacteriota</taxon>
        <taxon>Desulfobacteria</taxon>
        <taxon>Desulfobacterales</taxon>
        <taxon>Desulfobacteriaceae</taxon>
        <taxon>Desulfobacterium</taxon>
        <taxon>environmental samples</taxon>
    </lineage>
</organism>
<gene>
    <name evidence="9" type="ORF">N47_O13220</name>
</gene>
<proteinExistence type="inferred from homology"/>
<evidence type="ECO:0000256" key="5">
    <source>
        <dbReference type="ARBA" id="ARBA00023136"/>
    </source>
</evidence>
<reference evidence="9" key="1">
    <citation type="journal article" date="2011" name="Environ. Microbiol.">
        <title>Genomic insights into the metabolic potential of the polycyclic aromatic hydrocarbon degrading sulfate-reducing Deltaproteobacterium N47.</title>
        <authorList>
            <person name="Bergmann F."/>
            <person name="Selesi D."/>
            <person name="Weinmaier T."/>
            <person name="Tischler P."/>
            <person name="Rattei T."/>
            <person name="Meckenstock R.U."/>
        </authorList>
    </citation>
    <scope>NUCLEOTIDE SEQUENCE</scope>
</reference>
<dbReference type="GO" id="GO:0005886">
    <property type="term" value="C:plasma membrane"/>
    <property type="evidence" value="ECO:0007669"/>
    <property type="project" value="UniProtKB-SubCell"/>
</dbReference>
<keyword evidence="2" id="KW-1003">Cell membrane</keyword>
<evidence type="ECO:0000313" key="9">
    <source>
        <dbReference type="EMBL" id="CBX31903.1"/>
    </source>
</evidence>
<evidence type="ECO:0000256" key="2">
    <source>
        <dbReference type="ARBA" id="ARBA00022475"/>
    </source>
</evidence>
<evidence type="ECO:0000256" key="4">
    <source>
        <dbReference type="ARBA" id="ARBA00022989"/>
    </source>
</evidence>
<keyword evidence="3 7" id="KW-0812">Transmembrane</keyword>
<dbReference type="InterPro" id="IPR050790">
    <property type="entry name" value="ExbB/TolQ_transport"/>
</dbReference>